<feature type="domain" description="Pseudouridine synthase RsuA/RluA-like" evidence="4">
    <location>
        <begin position="87"/>
        <end position="166"/>
    </location>
</feature>
<organism evidence="6 7">
    <name type="scientific">Caerostris extrusa</name>
    <name type="common">Bark spider</name>
    <name type="synonym">Caerostris bankana</name>
    <dbReference type="NCBI Taxonomy" id="172846"/>
    <lineage>
        <taxon>Eukaryota</taxon>
        <taxon>Metazoa</taxon>
        <taxon>Ecdysozoa</taxon>
        <taxon>Arthropoda</taxon>
        <taxon>Chelicerata</taxon>
        <taxon>Arachnida</taxon>
        <taxon>Araneae</taxon>
        <taxon>Araneomorphae</taxon>
        <taxon>Entelegynae</taxon>
        <taxon>Araneoidea</taxon>
        <taxon>Araneidae</taxon>
        <taxon>Caerostris</taxon>
    </lineage>
</organism>
<evidence type="ECO:0000256" key="2">
    <source>
        <dbReference type="ARBA" id="ARBA00023235"/>
    </source>
</evidence>
<reference evidence="6 7" key="1">
    <citation type="submission" date="2021-06" db="EMBL/GenBank/DDBJ databases">
        <title>Caerostris extrusa draft genome.</title>
        <authorList>
            <person name="Kono N."/>
            <person name="Arakawa K."/>
        </authorList>
    </citation>
    <scope>NUCLEOTIDE SEQUENCE [LARGE SCALE GENOMIC DNA]</scope>
</reference>
<dbReference type="Pfam" id="PF00849">
    <property type="entry name" value="PseudoU_synth_2"/>
    <property type="match status" value="1"/>
</dbReference>
<dbReference type="InterPro" id="IPR020103">
    <property type="entry name" value="PsdUridine_synth_cat_dom_sf"/>
</dbReference>
<dbReference type="InterPro" id="IPR006145">
    <property type="entry name" value="PsdUridine_synth_RsuA/RluA"/>
</dbReference>
<evidence type="ECO:0000259" key="5">
    <source>
        <dbReference type="Pfam" id="PF01479"/>
    </source>
</evidence>
<keyword evidence="2" id="KW-0413">Isomerase</keyword>
<comment type="similarity">
    <text evidence="1">Belongs to the pseudouridine synthase RluA family.</text>
</comment>
<keyword evidence="3" id="KW-0694">RNA-binding</keyword>
<dbReference type="InterPro" id="IPR002942">
    <property type="entry name" value="S4_RNA-bd"/>
</dbReference>
<dbReference type="GO" id="GO:0000455">
    <property type="term" value="P:enzyme-directed rRNA pseudouridine synthesis"/>
    <property type="evidence" value="ECO:0007669"/>
    <property type="project" value="TreeGrafter"/>
</dbReference>
<dbReference type="PROSITE" id="PS50889">
    <property type="entry name" value="S4"/>
    <property type="match status" value="1"/>
</dbReference>
<dbReference type="GO" id="GO:0009982">
    <property type="term" value="F:pseudouridine synthase activity"/>
    <property type="evidence" value="ECO:0007669"/>
    <property type="project" value="InterPro"/>
</dbReference>
<protein>
    <submittedName>
        <fullName evidence="6">RNA pseudouridylate synthase domain-containing protein 2</fullName>
    </submittedName>
</protein>
<evidence type="ECO:0000256" key="3">
    <source>
        <dbReference type="PROSITE-ProRule" id="PRU00182"/>
    </source>
</evidence>
<dbReference type="PROSITE" id="PS01129">
    <property type="entry name" value="PSI_RLU"/>
    <property type="match status" value="1"/>
</dbReference>
<accession>A0AAV4M682</accession>
<dbReference type="InterPro" id="IPR006224">
    <property type="entry name" value="PsdUridine_synth_RluA-like_CS"/>
</dbReference>
<dbReference type="SUPFAM" id="SSF55120">
    <property type="entry name" value="Pseudouridine synthase"/>
    <property type="match status" value="1"/>
</dbReference>
<dbReference type="Proteomes" id="UP001054945">
    <property type="component" value="Unassembled WGS sequence"/>
</dbReference>
<gene>
    <name evidence="6" type="primary">RPUSD2</name>
    <name evidence="6" type="ORF">CEXT_234641</name>
</gene>
<dbReference type="InterPro" id="IPR050188">
    <property type="entry name" value="RluA_PseudoU_synthase"/>
</dbReference>
<proteinExistence type="inferred from homology"/>
<dbReference type="CDD" id="cd00165">
    <property type="entry name" value="S4"/>
    <property type="match status" value="1"/>
</dbReference>
<evidence type="ECO:0000259" key="4">
    <source>
        <dbReference type="Pfam" id="PF00849"/>
    </source>
</evidence>
<dbReference type="SUPFAM" id="SSF55174">
    <property type="entry name" value="Alpha-L RNA-binding motif"/>
    <property type="match status" value="1"/>
</dbReference>
<keyword evidence="7" id="KW-1185">Reference proteome</keyword>
<comment type="caution">
    <text evidence="6">The sequence shown here is derived from an EMBL/GenBank/DDBJ whole genome shotgun (WGS) entry which is preliminary data.</text>
</comment>
<evidence type="ECO:0000256" key="1">
    <source>
        <dbReference type="ARBA" id="ARBA00010876"/>
    </source>
</evidence>
<evidence type="ECO:0000313" key="7">
    <source>
        <dbReference type="Proteomes" id="UP001054945"/>
    </source>
</evidence>
<sequence>MSSEAVSDKTTSRWIGKSLIKVFSQEFHAHSKEEYEKSIAGGNIKVNGKPVTVDYIFKGHDLVTNKVHRHEIAVAAAPIKIIHSNDDFIVVDKPPSIPVHPCGRYRHNCLLFILAKDHGLKELYSVHRLDRLTSGLLVFTKNIKKSQEINEQIRERKVNKEYVCRVI</sequence>
<dbReference type="PANTHER" id="PTHR21600">
    <property type="entry name" value="MITOCHONDRIAL RNA PSEUDOURIDINE SYNTHASE"/>
    <property type="match status" value="1"/>
</dbReference>
<dbReference type="PANTHER" id="PTHR21600:SF40">
    <property type="entry name" value="PSEUDOURIDYLATE SYNTHASE RPUSD2"/>
    <property type="match status" value="1"/>
</dbReference>
<name>A0AAV4M682_CAEEX</name>
<dbReference type="Gene3D" id="3.30.2350.10">
    <property type="entry name" value="Pseudouridine synthase"/>
    <property type="match status" value="1"/>
</dbReference>
<dbReference type="GO" id="GO:0003723">
    <property type="term" value="F:RNA binding"/>
    <property type="evidence" value="ECO:0007669"/>
    <property type="project" value="UniProtKB-KW"/>
</dbReference>
<evidence type="ECO:0000313" key="6">
    <source>
        <dbReference type="EMBL" id="GIX67534.1"/>
    </source>
</evidence>
<dbReference type="Pfam" id="PF01479">
    <property type="entry name" value="S4"/>
    <property type="match status" value="1"/>
</dbReference>
<dbReference type="EMBL" id="BPLR01001884">
    <property type="protein sequence ID" value="GIX67534.1"/>
    <property type="molecule type" value="Genomic_DNA"/>
</dbReference>
<feature type="domain" description="RNA-binding S4" evidence="5">
    <location>
        <begin position="26"/>
        <end position="63"/>
    </location>
</feature>
<dbReference type="AlphaFoldDB" id="A0AAV4M682"/>